<dbReference type="EMBL" id="BMAW01079168">
    <property type="protein sequence ID" value="GFU14282.1"/>
    <property type="molecule type" value="Genomic_DNA"/>
</dbReference>
<organism evidence="1 2">
    <name type="scientific">Nephila pilipes</name>
    <name type="common">Giant wood spider</name>
    <name type="synonym">Nephila maculata</name>
    <dbReference type="NCBI Taxonomy" id="299642"/>
    <lineage>
        <taxon>Eukaryota</taxon>
        <taxon>Metazoa</taxon>
        <taxon>Ecdysozoa</taxon>
        <taxon>Arthropoda</taxon>
        <taxon>Chelicerata</taxon>
        <taxon>Arachnida</taxon>
        <taxon>Araneae</taxon>
        <taxon>Araneomorphae</taxon>
        <taxon>Entelegynae</taxon>
        <taxon>Araneoidea</taxon>
        <taxon>Nephilidae</taxon>
        <taxon>Nephila</taxon>
    </lineage>
</organism>
<dbReference type="OrthoDB" id="6428183at2759"/>
<sequence>PAMGKQDKGYYFVQYTIRIGKQPGIYFTINIKVPPSSNFFYIMNESARHDAKFNFSSYTDRDGKPSIFSISGVPNDAEENLYWRLCLQTDVNHDRHDSKLLTIHGSPVRLVPRHDDHVIYWYRDSDCEET</sequence>
<reference evidence="1" key="1">
    <citation type="submission" date="2020-08" db="EMBL/GenBank/DDBJ databases">
        <title>Multicomponent nature underlies the extraordinary mechanical properties of spider dragline silk.</title>
        <authorList>
            <person name="Kono N."/>
            <person name="Nakamura H."/>
            <person name="Mori M."/>
            <person name="Yoshida Y."/>
            <person name="Ohtoshi R."/>
            <person name="Malay A.D."/>
            <person name="Moran D.A.P."/>
            <person name="Tomita M."/>
            <person name="Numata K."/>
            <person name="Arakawa K."/>
        </authorList>
    </citation>
    <scope>NUCLEOTIDE SEQUENCE</scope>
</reference>
<evidence type="ECO:0000313" key="1">
    <source>
        <dbReference type="EMBL" id="GFU14282.1"/>
    </source>
</evidence>
<proteinExistence type="predicted"/>
<name>A0A8X6QHB4_NEPPI</name>
<dbReference type="AlphaFoldDB" id="A0A8X6QHB4"/>
<protein>
    <submittedName>
        <fullName evidence="1">Uncharacterized protein</fullName>
    </submittedName>
</protein>
<dbReference type="Gene3D" id="2.170.130.30">
    <property type="match status" value="1"/>
</dbReference>
<dbReference type="Proteomes" id="UP000887013">
    <property type="component" value="Unassembled WGS sequence"/>
</dbReference>
<evidence type="ECO:0000313" key="2">
    <source>
        <dbReference type="Proteomes" id="UP000887013"/>
    </source>
</evidence>
<keyword evidence="2" id="KW-1185">Reference proteome</keyword>
<comment type="caution">
    <text evidence="1">The sequence shown here is derived from an EMBL/GenBank/DDBJ whole genome shotgun (WGS) entry which is preliminary data.</text>
</comment>
<accession>A0A8X6QHB4</accession>
<gene>
    <name evidence="1" type="primary">AVEN_259309_1</name>
    <name evidence="1" type="ORF">NPIL_615451</name>
</gene>
<feature type="non-terminal residue" evidence="1">
    <location>
        <position position="1"/>
    </location>
</feature>